<keyword evidence="4 14" id="KW-1134">Transmembrane beta strand</keyword>
<dbReference type="InterPro" id="IPR010917">
    <property type="entry name" value="TonB_rcpt_CS"/>
</dbReference>
<evidence type="ECO:0000256" key="2">
    <source>
        <dbReference type="ARBA" id="ARBA00009810"/>
    </source>
</evidence>
<evidence type="ECO:0000256" key="5">
    <source>
        <dbReference type="ARBA" id="ARBA00022496"/>
    </source>
</evidence>
<dbReference type="AlphaFoldDB" id="Q07HT6"/>
<dbReference type="KEGG" id="rpe:RPE_4578"/>
<keyword evidence="6 14" id="KW-0812">Transmembrane</keyword>
<keyword evidence="3 14" id="KW-0813">Transport</keyword>
<keyword evidence="7" id="KW-0732">Signal</keyword>
<feature type="domain" description="TonB-dependent receptor-like beta-barrel" evidence="17">
    <location>
        <begin position="188"/>
        <end position="684"/>
    </location>
</feature>
<dbReference type="InterPro" id="IPR012910">
    <property type="entry name" value="Plug_dom"/>
</dbReference>
<comment type="similarity">
    <text evidence="2 14 16">Belongs to the TonB-dependent receptor family.</text>
</comment>
<keyword evidence="10 16" id="KW-0798">TonB box</keyword>
<evidence type="ECO:0000256" key="16">
    <source>
        <dbReference type="RuleBase" id="RU003357"/>
    </source>
</evidence>
<protein>
    <submittedName>
        <fullName evidence="19">TonB-dependent siderophore receptor</fullName>
    </submittedName>
</protein>
<dbReference type="PANTHER" id="PTHR32552">
    <property type="entry name" value="FERRICHROME IRON RECEPTOR-RELATED"/>
    <property type="match status" value="1"/>
</dbReference>
<evidence type="ECO:0000256" key="4">
    <source>
        <dbReference type="ARBA" id="ARBA00022452"/>
    </source>
</evidence>
<evidence type="ECO:0000256" key="14">
    <source>
        <dbReference type="PROSITE-ProRule" id="PRU01360"/>
    </source>
</evidence>
<organism evidence="19">
    <name type="scientific">Rhodopseudomonas palustris (strain BisA53)</name>
    <dbReference type="NCBI Taxonomy" id="316055"/>
    <lineage>
        <taxon>Bacteria</taxon>
        <taxon>Pseudomonadati</taxon>
        <taxon>Pseudomonadota</taxon>
        <taxon>Alphaproteobacteria</taxon>
        <taxon>Hyphomicrobiales</taxon>
        <taxon>Nitrobacteraceae</taxon>
        <taxon>Rhodopseudomonas</taxon>
    </lineage>
</organism>
<keyword evidence="12 19" id="KW-0675">Receptor</keyword>
<comment type="subcellular location">
    <subcellularLocation>
        <location evidence="1 14">Cell outer membrane</location>
        <topology evidence="1 14">Multi-pass membrane protein</topology>
    </subcellularLocation>
</comment>
<evidence type="ECO:0000256" key="13">
    <source>
        <dbReference type="ARBA" id="ARBA00023237"/>
    </source>
</evidence>
<evidence type="ECO:0000256" key="6">
    <source>
        <dbReference type="ARBA" id="ARBA00022692"/>
    </source>
</evidence>
<dbReference type="InterPro" id="IPR039426">
    <property type="entry name" value="TonB-dep_rcpt-like"/>
</dbReference>
<dbReference type="STRING" id="316055.RPE_4578"/>
<evidence type="ECO:0000256" key="11">
    <source>
        <dbReference type="ARBA" id="ARBA00023136"/>
    </source>
</evidence>
<dbReference type="eggNOG" id="COG4774">
    <property type="taxonomic scope" value="Bacteria"/>
</dbReference>
<dbReference type="CDD" id="cd01347">
    <property type="entry name" value="ligand_gated_channel"/>
    <property type="match status" value="1"/>
</dbReference>
<evidence type="ECO:0000256" key="7">
    <source>
        <dbReference type="ARBA" id="ARBA00022729"/>
    </source>
</evidence>
<dbReference type="PANTHER" id="PTHR32552:SF83">
    <property type="entry name" value="BLR3904 PROTEIN"/>
    <property type="match status" value="1"/>
</dbReference>
<dbReference type="GO" id="GO:0009279">
    <property type="term" value="C:cell outer membrane"/>
    <property type="evidence" value="ECO:0007669"/>
    <property type="project" value="UniProtKB-SubCell"/>
</dbReference>
<dbReference type="SUPFAM" id="SSF56935">
    <property type="entry name" value="Porins"/>
    <property type="match status" value="1"/>
</dbReference>
<dbReference type="HOGENOM" id="CLU_008287_9_1_5"/>
<dbReference type="Pfam" id="PF07715">
    <property type="entry name" value="Plug"/>
    <property type="match status" value="1"/>
</dbReference>
<dbReference type="GO" id="GO:0038023">
    <property type="term" value="F:signaling receptor activity"/>
    <property type="evidence" value="ECO:0007669"/>
    <property type="project" value="InterPro"/>
</dbReference>
<feature type="short sequence motif" description="TonB C-terminal box" evidence="15">
    <location>
        <begin position="698"/>
        <end position="715"/>
    </location>
</feature>
<evidence type="ECO:0000256" key="15">
    <source>
        <dbReference type="PROSITE-ProRule" id="PRU10144"/>
    </source>
</evidence>
<gene>
    <name evidence="19" type="ordered locus">RPE_4578</name>
</gene>
<dbReference type="InterPro" id="IPR010105">
    <property type="entry name" value="TonB_sidphr_rcpt"/>
</dbReference>
<accession>Q07HT6</accession>
<dbReference type="GO" id="GO:0015344">
    <property type="term" value="F:siderophore uptake transmembrane transporter activity"/>
    <property type="evidence" value="ECO:0007669"/>
    <property type="project" value="TreeGrafter"/>
</dbReference>
<dbReference type="NCBIfam" id="TIGR01783">
    <property type="entry name" value="TonB-siderophor"/>
    <property type="match status" value="1"/>
</dbReference>
<reference evidence="19" key="1">
    <citation type="submission" date="2006-09" db="EMBL/GenBank/DDBJ databases">
        <title>Complete sequence of Rhodopseudomonas palustris BisA53.</title>
        <authorList>
            <consortium name="US DOE Joint Genome Institute"/>
            <person name="Copeland A."/>
            <person name="Lucas S."/>
            <person name="Lapidus A."/>
            <person name="Barry K."/>
            <person name="Detter J.C."/>
            <person name="Glavina del Rio T."/>
            <person name="Hammon N."/>
            <person name="Israni S."/>
            <person name="Dalin E."/>
            <person name="Tice H."/>
            <person name="Pitluck S."/>
            <person name="Chain P."/>
            <person name="Malfatti S."/>
            <person name="Shin M."/>
            <person name="Vergez L."/>
            <person name="Schmutz J."/>
            <person name="Larimer F."/>
            <person name="Land M."/>
            <person name="Hauser L."/>
            <person name="Pelletier D.A."/>
            <person name="Kyrpides N."/>
            <person name="Kim E."/>
            <person name="Harwood C.S."/>
            <person name="Oda Y."/>
            <person name="Richardson P."/>
        </authorList>
    </citation>
    <scope>NUCLEOTIDE SEQUENCE [LARGE SCALE GENOMIC DNA]</scope>
    <source>
        <strain evidence="19">BisA53</strain>
    </source>
</reference>
<name>Q07HT6_RHOP5</name>
<keyword evidence="11 14" id="KW-0472">Membrane</keyword>
<evidence type="ECO:0000256" key="8">
    <source>
        <dbReference type="ARBA" id="ARBA00023004"/>
    </source>
</evidence>
<dbReference type="Gene3D" id="2.170.130.10">
    <property type="entry name" value="TonB-dependent receptor, plug domain"/>
    <property type="match status" value="1"/>
</dbReference>
<evidence type="ECO:0000259" key="18">
    <source>
        <dbReference type="Pfam" id="PF07715"/>
    </source>
</evidence>
<evidence type="ECO:0000256" key="3">
    <source>
        <dbReference type="ARBA" id="ARBA00022448"/>
    </source>
</evidence>
<dbReference type="Gene3D" id="2.40.170.20">
    <property type="entry name" value="TonB-dependent receptor, beta-barrel domain"/>
    <property type="match status" value="1"/>
</dbReference>
<evidence type="ECO:0000313" key="19">
    <source>
        <dbReference type="EMBL" id="ABJ08498.1"/>
    </source>
</evidence>
<keyword evidence="5" id="KW-0410">Iron transport</keyword>
<dbReference type="FunFam" id="2.170.130.10:FF:000001">
    <property type="entry name" value="Catecholate siderophore TonB-dependent receptor"/>
    <property type="match status" value="1"/>
</dbReference>
<dbReference type="PROSITE" id="PS52016">
    <property type="entry name" value="TONB_DEPENDENT_REC_3"/>
    <property type="match status" value="1"/>
</dbReference>
<evidence type="ECO:0000256" key="1">
    <source>
        <dbReference type="ARBA" id="ARBA00004571"/>
    </source>
</evidence>
<feature type="domain" description="TonB-dependent receptor plug" evidence="18">
    <location>
        <begin position="19"/>
        <end position="117"/>
    </location>
</feature>
<sequence>MAGYSTPAQAGISRFPAPLLNTPQTVNVVSQQLMQDQRTTSVQEALRNVPGITFTAGEGGVQGDNVTIRGYTARNDFYRDGIRDPGWYARDAFSFDRVEVYKGPSSFLFGRGSTGGVINIIGKTPQNRDFYVVEGTANSAPGGRIMTDFNKTFGDVSARLAMVGYNSDTADRDFVNTKRYGFAPSVAWQMTDQTKNTLSYVYQNDDNIADRGIPLLPGSYFGTSYRQPAPVPRNTYYGVATPGQEDVERTEAHNIINKFEHEFLPGLKFTNTTGFSKVDRFNRTRPVQITGINASNSNLWNAAVGGTRLATPGNPLLATTALSNIWIANTNHFENQTNNQLISNVSDLNAKFATGFLQHNVLFGVEVSREDREQFRTVFGDTTYRINVANPNPYVSGVLDPHTTATLSKADAVGVYLQDQMKVTEWLELLGGVRYDNFQANTQAYTYNRASGAVVSTGNFLNGSAIGAPTNLSSSNDFLSYRAGVVLHPTANSSLYYMRGTSANPPAEFLTITNGQQSLDPVVSEIDEIGAKADLLNNRLNVNAAIFRIKKKNDYENQGTNAAPVYVGIGTSQVEGFEIGATGKLTEQWSVSGGYAYLKSELLDTLTAANKGHELAFTPKNSFSLWSTYDITPQLTVGGGAFYVDSRWTGVANDARIPDYWRFDAMAAYKVTRNLTMQLNVYNLTDEYYYESAAGAGYAVPGAGRYVSVSARASF</sequence>
<evidence type="ECO:0000256" key="9">
    <source>
        <dbReference type="ARBA" id="ARBA00023065"/>
    </source>
</evidence>
<proteinExistence type="inferred from homology"/>
<evidence type="ECO:0000256" key="12">
    <source>
        <dbReference type="ARBA" id="ARBA00023170"/>
    </source>
</evidence>
<keyword evidence="13 14" id="KW-0998">Cell outer membrane</keyword>
<dbReference type="Pfam" id="PF00593">
    <property type="entry name" value="TonB_dep_Rec_b-barrel"/>
    <property type="match status" value="1"/>
</dbReference>
<evidence type="ECO:0000259" key="17">
    <source>
        <dbReference type="Pfam" id="PF00593"/>
    </source>
</evidence>
<dbReference type="GO" id="GO:0015891">
    <property type="term" value="P:siderophore transport"/>
    <property type="evidence" value="ECO:0007669"/>
    <property type="project" value="InterPro"/>
</dbReference>
<dbReference type="InterPro" id="IPR036942">
    <property type="entry name" value="Beta-barrel_TonB_sf"/>
</dbReference>
<dbReference type="InterPro" id="IPR037066">
    <property type="entry name" value="Plug_dom_sf"/>
</dbReference>
<keyword evidence="9" id="KW-0406">Ion transport</keyword>
<dbReference type="InterPro" id="IPR000531">
    <property type="entry name" value="Beta-barrel_TonB"/>
</dbReference>
<dbReference type="EMBL" id="CP000463">
    <property type="protein sequence ID" value="ABJ08498.1"/>
    <property type="molecule type" value="Genomic_DNA"/>
</dbReference>
<keyword evidence="8" id="KW-0408">Iron</keyword>
<dbReference type="PROSITE" id="PS01156">
    <property type="entry name" value="TONB_DEPENDENT_REC_2"/>
    <property type="match status" value="1"/>
</dbReference>
<evidence type="ECO:0000256" key="10">
    <source>
        <dbReference type="ARBA" id="ARBA00023077"/>
    </source>
</evidence>